<feature type="compositionally biased region" description="Basic residues" evidence="1">
    <location>
        <begin position="599"/>
        <end position="615"/>
    </location>
</feature>
<feature type="compositionally biased region" description="Low complexity" evidence="1">
    <location>
        <begin position="504"/>
        <end position="527"/>
    </location>
</feature>
<feature type="compositionally biased region" description="Basic residues" evidence="1">
    <location>
        <begin position="419"/>
        <end position="429"/>
    </location>
</feature>
<feature type="compositionally biased region" description="Basic and acidic residues" evidence="1">
    <location>
        <begin position="541"/>
        <end position="550"/>
    </location>
</feature>
<dbReference type="AlphaFoldDB" id="A0A5J4UGZ2"/>
<feature type="compositionally biased region" description="Basic and acidic residues" evidence="1">
    <location>
        <begin position="457"/>
        <end position="482"/>
    </location>
</feature>
<evidence type="ECO:0000256" key="2">
    <source>
        <dbReference type="SAM" id="Phobius"/>
    </source>
</evidence>
<feature type="compositionally biased region" description="Basic and acidic residues" evidence="1">
    <location>
        <begin position="190"/>
        <end position="204"/>
    </location>
</feature>
<feature type="compositionally biased region" description="Basic and acidic residues" evidence="1">
    <location>
        <begin position="557"/>
        <end position="569"/>
    </location>
</feature>
<feature type="transmembrane region" description="Helical" evidence="2">
    <location>
        <begin position="215"/>
        <end position="238"/>
    </location>
</feature>
<feature type="compositionally biased region" description="Basic and acidic residues" evidence="1">
    <location>
        <begin position="430"/>
        <end position="442"/>
    </location>
</feature>
<feature type="non-terminal residue" evidence="3">
    <location>
        <position position="1"/>
    </location>
</feature>
<organism evidence="3 4">
    <name type="scientific">Streblomastix strix</name>
    <dbReference type="NCBI Taxonomy" id="222440"/>
    <lineage>
        <taxon>Eukaryota</taxon>
        <taxon>Metamonada</taxon>
        <taxon>Preaxostyla</taxon>
        <taxon>Oxymonadida</taxon>
        <taxon>Streblomastigidae</taxon>
        <taxon>Streblomastix</taxon>
    </lineage>
</organism>
<gene>
    <name evidence="3" type="ORF">EZS28_035668</name>
</gene>
<accession>A0A5J4UGZ2</accession>
<feature type="compositionally biased region" description="Basic and acidic residues" evidence="1">
    <location>
        <begin position="640"/>
        <end position="656"/>
    </location>
</feature>
<keyword evidence="2" id="KW-0472">Membrane</keyword>
<evidence type="ECO:0000313" key="4">
    <source>
        <dbReference type="Proteomes" id="UP000324800"/>
    </source>
</evidence>
<feature type="compositionally biased region" description="Polar residues" evidence="1">
    <location>
        <begin position="528"/>
        <end position="538"/>
    </location>
</feature>
<feature type="region of interest" description="Disordered" evidence="1">
    <location>
        <begin position="186"/>
        <end position="207"/>
    </location>
</feature>
<feature type="region of interest" description="Disordered" evidence="1">
    <location>
        <begin position="265"/>
        <end position="318"/>
    </location>
</feature>
<feature type="compositionally biased region" description="Polar residues" evidence="1">
    <location>
        <begin position="273"/>
        <end position="284"/>
    </location>
</feature>
<dbReference type="EMBL" id="SNRW01016975">
    <property type="protein sequence ID" value="KAA6368805.1"/>
    <property type="molecule type" value="Genomic_DNA"/>
</dbReference>
<evidence type="ECO:0000313" key="3">
    <source>
        <dbReference type="EMBL" id="KAA6368805.1"/>
    </source>
</evidence>
<sequence>IELEWIQKNVICTKGLQSNEKLRTKVHINTKAVAGFNQSGSVWAYGKDENQCTIDIVLDNGQTVPAWKYEINYIDIKLIGNKTVNLQVEINGNYYNPCANELIFLFRERSTSEISQSPILLYENNPNITIQWESSHKIIITFPLSIAPYLNSVEAYDASVIEKGNTTPEKTAKWFKVIEIGQIPQEPIDEPIKQPEDEPTKQEAKQSGYPITGGGIAVIVIVTLWIASVAVVFAFLYFQQLYLQRNQKKNRFSLEERSMTVRSITDDADNDMHSSIQNKNSLSIDQAKDKQLESDGNATDKKKDRADRQRQKPKTSEKDSFILQTNFFTVGHPIQDGVQLQDEQKSKGSLESSPTVVKMDQQVEVGDIASGGVPTEEIDNKEIKEDLKGKKNEKLTKSNKEKLKLLLKDLSGGSDKSNGKQKGKKGKNNKKNDSNQKIRNNLEKSPSNQHELNTDMIKPKFRDPDASYSESSRRSQDSDKESSSSFSSSTQDKVLSSLSDGNLPISSSQIPINSSQIPINSSIQQSSHKYISEQTTLAFESDEHSKERRSQSSSSEGTDKEIKLKDAKQNKKNKRNKKDADQSRKKNKKKRGRSQEKRRSQKRRKSQQAKERKKSIKDEKQNKKDQLIEIEVNNALQGGKDLENLNKKEDEKKVQKNEGNQQQHEKENEQIYEQMIEDEQKQQVEVDDVLRVDGLDWLEDPQFNV</sequence>
<feature type="compositionally biased region" description="Polar residues" evidence="1">
    <location>
        <begin position="490"/>
        <end position="500"/>
    </location>
</feature>
<feature type="region of interest" description="Disordered" evidence="1">
    <location>
        <begin position="340"/>
        <end position="680"/>
    </location>
</feature>
<reference evidence="3 4" key="1">
    <citation type="submission" date="2019-03" db="EMBL/GenBank/DDBJ databases">
        <title>Single cell metagenomics reveals metabolic interactions within the superorganism composed of flagellate Streblomastix strix and complex community of Bacteroidetes bacteria on its surface.</title>
        <authorList>
            <person name="Treitli S.C."/>
            <person name="Kolisko M."/>
            <person name="Husnik F."/>
            <person name="Keeling P."/>
            <person name="Hampl V."/>
        </authorList>
    </citation>
    <scope>NUCLEOTIDE SEQUENCE [LARGE SCALE GENOMIC DNA]</scope>
    <source>
        <strain evidence="3">ST1C</strain>
    </source>
</reference>
<feature type="compositionally biased region" description="Basic and acidic residues" evidence="1">
    <location>
        <begin position="286"/>
        <end position="318"/>
    </location>
</feature>
<comment type="caution">
    <text evidence="3">The sequence shown here is derived from an EMBL/GenBank/DDBJ whole genome shotgun (WGS) entry which is preliminary data.</text>
</comment>
<protein>
    <submittedName>
        <fullName evidence="3">Uncharacterized protein</fullName>
    </submittedName>
</protein>
<feature type="compositionally biased region" description="Basic and acidic residues" evidence="1">
    <location>
        <begin position="378"/>
        <end position="407"/>
    </location>
</feature>
<name>A0A5J4UGZ2_9EUKA</name>
<evidence type="ECO:0000256" key="1">
    <source>
        <dbReference type="SAM" id="MobiDB-lite"/>
    </source>
</evidence>
<proteinExistence type="predicted"/>
<keyword evidence="2" id="KW-1133">Transmembrane helix</keyword>
<feature type="compositionally biased region" description="Basic and acidic residues" evidence="1">
    <location>
        <begin position="616"/>
        <end position="627"/>
    </location>
</feature>
<keyword evidence="2" id="KW-0812">Transmembrane</keyword>
<dbReference type="Proteomes" id="UP000324800">
    <property type="component" value="Unassembled WGS sequence"/>
</dbReference>